<dbReference type="InterPro" id="IPR009057">
    <property type="entry name" value="Homeodomain-like_sf"/>
</dbReference>
<accession>A0A518FX24</accession>
<dbReference type="Gene3D" id="3.30.420.10">
    <property type="entry name" value="Ribonuclease H-like superfamily/Ribonuclease H"/>
    <property type="match status" value="1"/>
</dbReference>
<dbReference type="Pfam" id="PF13565">
    <property type="entry name" value="HTH_32"/>
    <property type="match status" value="1"/>
</dbReference>
<sequence>MKFILQPWQLFFIIIAGWINKQQQEVIEYLRTENQVLKEKHGEKRILLNDDQRRRLAVKGKILGRKRLEQVGTLFTPETILRWHKKLVTMKWDCSNRGKRKSGRPRLSDEIKQLVIRIAKENTAWGYDRIADAVVNVGYKISDESVRNILKKEGIEPVPDRKRQTTWSTFLKSHWEVLAAIDFTTVEVWTKGGLVTFYLLFVMELKTRRVHFAGCTMNPHEIWMKQIARNLTDEDEGFLREKQKLIMDRDTTFSESFQMILNQSDTKPIVLPPHSPNLNAFIERFFRSLKSECLDRMIFFGENSLRNAVKEYLIHYHKERNHQGFDHQIIEPGEEVGQSDGEIECRERLGGMLNYYYRNAA</sequence>
<dbReference type="EMBL" id="CP036317">
    <property type="protein sequence ID" value="QDV20892.1"/>
    <property type="molecule type" value="Genomic_DNA"/>
</dbReference>
<evidence type="ECO:0000313" key="3">
    <source>
        <dbReference type="Proteomes" id="UP000320839"/>
    </source>
</evidence>
<name>A0A518FX24_9PLAN</name>
<evidence type="ECO:0000313" key="2">
    <source>
        <dbReference type="EMBL" id="QDV20892.1"/>
    </source>
</evidence>
<gene>
    <name evidence="2" type="ORF">Pan153_55710</name>
</gene>
<dbReference type="PANTHER" id="PTHR46889">
    <property type="entry name" value="TRANSPOSASE INSF FOR INSERTION SEQUENCE IS3B-RELATED"/>
    <property type="match status" value="1"/>
</dbReference>
<feature type="domain" description="Integrase catalytic" evidence="1">
    <location>
        <begin position="155"/>
        <end position="340"/>
    </location>
</feature>
<dbReference type="RefSeq" id="WP_145459455.1">
    <property type="nucleotide sequence ID" value="NZ_CP036317.1"/>
</dbReference>
<dbReference type="InterPro" id="IPR012337">
    <property type="entry name" value="RNaseH-like_sf"/>
</dbReference>
<dbReference type="PANTHER" id="PTHR46889:SF4">
    <property type="entry name" value="TRANSPOSASE INSO FOR INSERTION SEQUENCE ELEMENT IS911B-RELATED"/>
    <property type="match status" value="1"/>
</dbReference>
<organism evidence="2 3">
    <name type="scientific">Gimesia panareensis</name>
    <dbReference type="NCBI Taxonomy" id="2527978"/>
    <lineage>
        <taxon>Bacteria</taxon>
        <taxon>Pseudomonadati</taxon>
        <taxon>Planctomycetota</taxon>
        <taxon>Planctomycetia</taxon>
        <taxon>Planctomycetales</taxon>
        <taxon>Planctomycetaceae</taxon>
        <taxon>Gimesia</taxon>
    </lineage>
</organism>
<evidence type="ECO:0000259" key="1">
    <source>
        <dbReference type="PROSITE" id="PS50994"/>
    </source>
</evidence>
<proteinExistence type="predicted"/>
<dbReference type="Proteomes" id="UP000320839">
    <property type="component" value="Chromosome"/>
</dbReference>
<dbReference type="SUPFAM" id="SSF53098">
    <property type="entry name" value="Ribonuclease H-like"/>
    <property type="match status" value="1"/>
</dbReference>
<dbReference type="AlphaFoldDB" id="A0A518FX24"/>
<dbReference type="OrthoDB" id="239066at2"/>
<protein>
    <submittedName>
        <fullName evidence="2">Integrase core domain protein</fullName>
    </submittedName>
</protein>
<dbReference type="InterPro" id="IPR036397">
    <property type="entry name" value="RNaseH_sf"/>
</dbReference>
<dbReference type="GO" id="GO:0003676">
    <property type="term" value="F:nucleic acid binding"/>
    <property type="evidence" value="ECO:0007669"/>
    <property type="project" value="InterPro"/>
</dbReference>
<reference evidence="2 3" key="1">
    <citation type="submission" date="2019-02" db="EMBL/GenBank/DDBJ databases">
        <title>Deep-cultivation of Planctomycetes and their phenomic and genomic characterization uncovers novel biology.</title>
        <authorList>
            <person name="Wiegand S."/>
            <person name="Jogler M."/>
            <person name="Boedeker C."/>
            <person name="Pinto D."/>
            <person name="Vollmers J."/>
            <person name="Rivas-Marin E."/>
            <person name="Kohn T."/>
            <person name="Peeters S.H."/>
            <person name="Heuer A."/>
            <person name="Rast P."/>
            <person name="Oberbeckmann S."/>
            <person name="Bunk B."/>
            <person name="Jeske O."/>
            <person name="Meyerdierks A."/>
            <person name="Storesund J.E."/>
            <person name="Kallscheuer N."/>
            <person name="Luecker S."/>
            <person name="Lage O.M."/>
            <person name="Pohl T."/>
            <person name="Merkel B.J."/>
            <person name="Hornburger P."/>
            <person name="Mueller R.-W."/>
            <person name="Bruemmer F."/>
            <person name="Labrenz M."/>
            <person name="Spormann A.M."/>
            <person name="Op den Camp H."/>
            <person name="Overmann J."/>
            <person name="Amann R."/>
            <person name="Jetten M.S.M."/>
            <person name="Mascher T."/>
            <person name="Medema M.H."/>
            <person name="Devos D.P."/>
            <person name="Kaster A.-K."/>
            <person name="Ovreas L."/>
            <person name="Rohde M."/>
            <person name="Galperin M.Y."/>
            <person name="Jogler C."/>
        </authorList>
    </citation>
    <scope>NUCLEOTIDE SEQUENCE [LARGE SCALE GENOMIC DNA]</scope>
    <source>
        <strain evidence="2 3">Pan153</strain>
    </source>
</reference>
<dbReference type="InterPro" id="IPR001584">
    <property type="entry name" value="Integrase_cat-core"/>
</dbReference>
<dbReference type="InterPro" id="IPR050900">
    <property type="entry name" value="Transposase_IS3/IS150/IS904"/>
</dbReference>
<dbReference type="GO" id="GO:0015074">
    <property type="term" value="P:DNA integration"/>
    <property type="evidence" value="ECO:0007669"/>
    <property type="project" value="InterPro"/>
</dbReference>
<dbReference type="PROSITE" id="PS50994">
    <property type="entry name" value="INTEGRASE"/>
    <property type="match status" value="1"/>
</dbReference>
<dbReference type="SUPFAM" id="SSF46689">
    <property type="entry name" value="Homeodomain-like"/>
    <property type="match status" value="1"/>
</dbReference>
<dbReference type="Pfam" id="PF13683">
    <property type="entry name" value="rve_3"/>
    <property type="match status" value="1"/>
</dbReference>